<keyword evidence="3 6" id="KW-0808">Transferase</keyword>
<dbReference type="CDD" id="cd00609">
    <property type="entry name" value="AAT_like"/>
    <property type="match status" value="1"/>
</dbReference>
<dbReference type="PANTHER" id="PTHR42790:SF4">
    <property type="entry name" value="VALINE--PYRUVATE AMINOTRANSFERASE"/>
    <property type="match status" value="1"/>
</dbReference>
<evidence type="ECO:0000256" key="3">
    <source>
        <dbReference type="ARBA" id="ARBA00022679"/>
    </source>
</evidence>
<dbReference type="InterPro" id="IPR015421">
    <property type="entry name" value="PyrdxlP-dep_Trfase_major"/>
</dbReference>
<dbReference type="Pfam" id="PF00155">
    <property type="entry name" value="Aminotran_1_2"/>
    <property type="match status" value="1"/>
</dbReference>
<evidence type="ECO:0000256" key="1">
    <source>
        <dbReference type="ARBA" id="ARBA00001933"/>
    </source>
</evidence>
<dbReference type="PANTHER" id="PTHR42790">
    <property type="entry name" value="AMINOTRANSFERASE"/>
    <property type="match status" value="1"/>
</dbReference>
<comment type="cofactor">
    <cofactor evidence="1">
        <name>pyridoxal 5'-phosphate</name>
        <dbReference type="ChEBI" id="CHEBI:597326"/>
    </cofactor>
</comment>
<dbReference type="Proteomes" id="UP001317963">
    <property type="component" value="Chromosome"/>
</dbReference>
<evidence type="ECO:0000256" key="2">
    <source>
        <dbReference type="ARBA" id="ARBA00022576"/>
    </source>
</evidence>
<proteinExistence type="predicted"/>
<evidence type="ECO:0000313" key="7">
    <source>
        <dbReference type="Proteomes" id="UP001317963"/>
    </source>
</evidence>
<dbReference type="GO" id="GO:0009042">
    <property type="term" value="F:valine-pyruvate transaminase activity"/>
    <property type="evidence" value="ECO:0007669"/>
    <property type="project" value="UniProtKB-EC"/>
</dbReference>
<dbReference type="Gene3D" id="3.40.640.10">
    <property type="entry name" value="Type I PLP-dependent aspartate aminotransferase-like (Major domain)"/>
    <property type="match status" value="1"/>
</dbReference>
<reference evidence="6 7" key="1">
    <citation type="submission" date="2019-02" db="EMBL/GenBank/DDBJ databases">
        <title>Halieaceae_genomes.</title>
        <authorList>
            <person name="Li S.-H."/>
        </authorList>
    </citation>
    <scope>NUCLEOTIDE SEQUENCE [LARGE SCALE GENOMIC DNA]</scope>
    <source>
        <strain evidence="6 7">JH123</strain>
    </source>
</reference>
<dbReference type="SUPFAM" id="SSF53383">
    <property type="entry name" value="PLP-dependent transferases"/>
    <property type="match status" value="1"/>
</dbReference>
<dbReference type="InterPro" id="IPR015424">
    <property type="entry name" value="PyrdxlP-dep_Trfase"/>
</dbReference>
<dbReference type="EC" id="2.6.1.66" evidence="6"/>
<accession>A0ABY6Q8V2</accession>
<dbReference type="InterPro" id="IPR050859">
    <property type="entry name" value="Class-I_PLP-dep_aminotransf"/>
</dbReference>
<keyword evidence="4" id="KW-0663">Pyridoxal phosphate</keyword>
<protein>
    <submittedName>
        <fullName evidence="6">Valine--pyruvate transaminase</fullName>
        <ecNumber evidence="6">2.6.1.66</ecNumber>
    </submittedName>
</protein>
<dbReference type="NCBIfam" id="NF006964">
    <property type="entry name" value="PRK09440.1-2"/>
    <property type="match status" value="1"/>
</dbReference>
<name>A0ABY6Q8V2_9GAMM</name>
<dbReference type="InterPro" id="IPR004839">
    <property type="entry name" value="Aminotransferase_I/II_large"/>
</dbReference>
<gene>
    <name evidence="6" type="ORF">E0F26_09975</name>
</gene>
<dbReference type="EMBL" id="CP036501">
    <property type="protein sequence ID" value="UZP75044.1"/>
    <property type="molecule type" value="Genomic_DNA"/>
</dbReference>
<feature type="domain" description="Aminotransferase class I/classII large" evidence="5">
    <location>
        <begin position="75"/>
        <end position="419"/>
    </location>
</feature>
<organism evidence="6 7">
    <name type="scientific">Candidatus Paraluminiphilus aquimaris</name>
    <dbReference type="NCBI Taxonomy" id="2518994"/>
    <lineage>
        <taxon>Bacteria</taxon>
        <taxon>Pseudomonadati</taxon>
        <taxon>Pseudomonadota</taxon>
        <taxon>Gammaproteobacteria</taxon>
        <taxon>Cellvibrionales</taxon>
        <taxon>Halieaceae</taxon>
        <taxon>Candidatus Paraluminiphilus</taxon>
    </lineage>
</organism>
<evidence type="ECO:0000256" key="4">
    <source>
        <dbReference type="ARBA" id="ARBA00022898"/>
    </source>
</evidence>
<sequence>MSTTQRYLLNVKFSTYAQHYSSESGIVQLMQDLTIAAPPGGQLYPMGGGNPAHIPEVEDALRQIASEVVDDTKRFTQMVGDYDAPQGHERFRAALAERLSGLFKKNLSASNIAITNGSQASFEVLFNAFAGAFSDGSWRHIELPIAPEYVGYNDMGRQARPILRSTPARIDLIGDQQFKYGIDLERFELSIKTSGAVCLSRPTNPSGNVVTDAELTHVAQQCAATNVPLIIDGAYGLPFPGMIYTQATPFWDDNTILCLSLSKLGLPGVRTGIVVAATEVTELIRNANAINGLAPTRVGPELVLPLLANNRLDELCETVIRPHYLSKQSLALNTLLEAAKGLPIRVHRPDGAMFLWVWFENLPGGTQKLYELAAAEGVVTVAGHHFFQGLTRHWQHANECLRVNYAGDPNTVEMGIKRLINLARRLYDQDSSSV</sequence>
<keyword evidence="2 6" id="KW-0032">Aminotransferase</keyword>
<keyword evidence="7" id="KW-1185">Reference proteome</keyword>
<evidence type="ECO:0000259" key="5">
    <source>
        <dbReference type="Pfam" id="PF00155"/>
    </source>
</evidence>
<evidence type="ECO:0000313" key="6">
    <source>
        <dbReference type="EMBL" id="UZP75044.1"/>
    </source>
</evidence>